<keyword evidence="3" id="KW-0547">Nucleotide-binding</keyword>
<name>A0A495DLB4_9PROT</name>
<dbReference type="InterPro" id="IPR036640">
    <property type="entry name" value="ABC1_TM_sf"/>
</dbReference>
<dbReference type="InterPro" id="IPR003439">
    <property type="entry name" value="ABC_transporter-like_ATP-bd"/>
</dbReference>
<dbReference type="PROSITE" id="PS50929">
    <property type="entry name" value="ABC_TM1F"/>
    <property type="match status" value="1"/>
</dbReference>
<dbReference type="GO" id="GO:0005524">
    <property type="term" value="F:ATP binding"/>
    <property type="evidence" value="ECO:0007669"/>
    <property type="project" value="UniProtKB-KW"/>
</dbReference>
<evidence type="ECO:0000256" key="7">
    <source>
        <dbReference type="SAM" id="Phobius"/>
    </source>
</evidence>
<evidence type="ECO:0000256" key="6">
    <source>
        <dbReference type="ARBA" id="ARBA00023136"/>
    </source>
</evidence>
<feature type="transmembrane region" description="Helical" evidence="7">
    <location>
        <begin position="20"/>
        <end position="42"/>
    </location>
</feature>
<comment type="caution">
    <text evidence="10">The sequence shown here is derived from an EMBL/GenBank/DDBJ whole genome shotgun (WGS) entry which is preliminary data.</text>
</comment>
<dbReference type="InterPro" id="IPR011527">
    <property type="entry name" value="ABC1_TM_dom"/>
</dbReference>
<dbReference type="PROSITE" id="PS50893">
    <property type="entry name" value="ABC_TRANSPORTER_2"/>
    <property type="match status" value="1"/>
</dbReference>
<sequence length="564" mass="58642">MQKPLALQVRQCLRPHMAALAGFSLASNLLLLVSPLYMLQVYDRVLSSGSIDTLIWLSVLAVFLLGVYGAAEAGRRRVSALAGRELDALLTPLVFDRFQSESGQPHLARDLGAIQRVQTALQTGSLMAFADLPFAPFFLVVLFLIHPVIGLVGLVGAVVVFGVAVTAELSTRQAGQFSQGALRSAGDFAAGLERQRSAMAAMGLVPAAFRRWRATQGAGQGFSLDAAKDDGKFTAISRSTRQVLQICVLGGGAALALSQQISPGAIVASSIILARTLGPIDQIVGGWRNTIQTWSAWKGLMESLDGAQAEASYTPLPRPAAELKLDRLSVVVPGAETPQVRPFSWSASGGQLVAVTGGNGAGKTTLLQTLAGAWQPGSGTMSLGGRNLHDWPAPDRGRFVGYVPQDVELLPATVGENIARLGDAEPEAVIAAARAAGAHETILALPDGYDTRVGPGGTHLSAGQRQMIGLARALFGDPVLLLLDEPTANLDAAAAPALVNALRQAAERGAIILAATHDRRVIERAKTVLLVRNGDVMAAPAEQFLKLATGPGAGASASGRGGAA</sequence>
<evidence type="ECO:0000259" key="8">
    <source>
        <dbReference type="PROSITE" id="PS50893"/>
    </source>
</evidence>
<dbReference type="InterPro" id="IPR027417">
    <property type="entry name" value="P-loop_NTPase"/>
</dbReference>
<feature type="domain" description="ABC transmembrane type-1" evidence="9">
    <location>
        <begin position="18"/>
        <end position="292"/>
    </location>
</feature>
<evidence type="ECO:0000256" key="1">
    <source>
        <dbReference type="ARBA" id="ARBA00004651"/>
    </source>
</evidence>
<dbReference type="RefSeq" id="WP_075188639.1">
    <property type="nucleotide sequence ID" value="NZ_RBIM01000001.1"/>
</dbReference>
<reference evidence="10 11" key="1">
    <citation type="submission" date="2018-10" db="EMBL/GenBank/DDBJ databases">
        <title>Genomic Encyclopedia of Type Strains, Phase IV (KMG-IV): sequencing the most valuable type-strain genomes for metagenomic binning, comparative biology and taxonomic classification.</title>
        <authorList>
            <person name="Goeker M."/>
        </authorList>
    </citation>
    <scope>NUCLEOTIDE SEQUENCE [LARGE SCALE GENOMIC DNA]</scope>
    <source>
        <strain evidence="10 11">DSM 4734</strain>
    </source>
</reference>
<feature type="transmembrane region" description="Helical" evidence="7">
    <location>
        <begin position="54"/>
        <end position="71"/>
    </location>
</feature>
<accession>A0A495DLB4</accession>
<dbReference type="PROSITE" id="PS00211">
    <property type="entry name" value="ABC_TRANSPORTER_1"/>
    <property type="match status" value="1"/>
</dbReference>
<dbReference type="GO" id="GO:0005886">
    <property type="term" value="C:plasma membrane"/>
    <property type="evidence" value="ECO:0007669"/>
    <property type="project" value="UniProtKB-SubCell"/>
</dbReference>
<dbReference type="PANTHER" id="PTHR24221:SF248">
    <property type="entry name" value="ABC TRANSPORTER TRANSMEMBRANE REGION"/>
    <property type="match status" value="1"/>
</dbReference>
<evidence type="ECO:0000259" key="9">
    <source>
        <dbReference type="PROSITE" id="PS50929"/>
    </source>
</evidence>
<dbReference type="SUPFAM" id="SSF90123">
    <property type="entry name" value="ABC transporter transmembrane region"/>
    <property type="match status" value="1"/>
</dbReference>
<evidence type="ECO:0000313" key="11">
    <source>
        <dbReference type="Proteomes" id="UP000273675"/>
    </source>
</evidence>
<comment type="subcellular location">
    <subcellularLocation>
        <location evidence="1">Cell membrane</location>
        <topology evidence="1">Multi-pass membrane protein</topology>
    </subcellularLocation>
</comment>
<evidence type="ECO:0000256" key="4">
    <source>
        <dbReference type="ARBA" id="ARBA00022840"/>
    </source>
</evidence>
<dbReference type="InterPro" id="IPR039421">
    <property type="entry name" value="Type_1_exporter"/>
</dbReference>
<keyword evidence="6 7" id="KW-0472">Membrane</keyword>
<keyword evidence="2 7" id="KW-0812">Transmembrane</keyword>
<evidence type="ECO:0000313" key="10">
    <source>
        <dbReference type="EMBL" id="RKR03727.1"/>
    </source>
</evidence>
<dbReference type="OrthoDB" id="7614182at2"/>
<gene>
    <name evidence="10" type="ORF">C7435_0165</name>
</gene>
<protein>
    <submittedName>
        <fullName evidence="10">ATP-binding cassette subfamily C protein/ATP-binding cassette subfamily C protein EexD</fullName>
    </submittedName>
</protein>
<dbReference type="Pfam" id="PF00005">
    <property type="entry name" value="ABC_tran"/>
    <property type="match status" value="1"/>
</dbReference>
<evidence type="ECO:0000256" key="5">
    <source>
        <dbReference type="ARBA" id="ARBA00022989"/>
    </source>
</evidence>
<organism evidence="10 11">
    <name type="scientific">Maricaulis maris</name>
    <dbReference type="NCBI Taxonomy" id="74318"/>
    <lineage>
        <taxon>Bacteria</taxon>
        <taxon>Pseudomonadati</taxon>
        <taxon>Pseudomonadota</taxon>
        <taxon>Alphaproteobacteria</taxon>
        <taxon>Maricaulales</taxon>
        <taxon>Maricaulaceae</taxon>
        <taxon>Maricaulis</taxon>
    </lineage>
</organism>
<dbReference type="GO" id="GO:0016887">
    <property type="term" value="F:ATP hydrolysis activity"/>
    <property type="evidence" value="ECO:0007669"/>
    <property type="project" value="InterPro"/>
</dbReference>
<keyword evidence="4 10" id="KW-0067">ATP-binding</keyword>
<feature type="domain" description="ABC transporter" evidence="8">
    <location>
        <begin position="323"/>
        <end position="558"/>
    </location>
</feature>
<dbReference type="AlphaFoldDB" id="A0A495DLB4"/>
<keyword evidence="5 7" id="KW-1133">Transmembrane helix</keyword>
<dbReference type="EMBL" id="RBIM01000001">
    <property type="protein sequence ID" value="RKR03727.1"/>
    <property type="molecule type" value="Genomic_DNA"/>
</dbReference>
<dbReference type="InterPro" id="IPR003593">
    <property type="entry name" value="AAA+_ATPase"/>
</dbReference>
<dbReference type="SMART" id="SM00382">
    <property type="entry name" value="AAA"/>
    <property type="match status" value="1"/>
</dbReference>
<feature type="transmembrane region" description="Helical" evidence="7">
    <location>
        <begin position="137"/>
        <end position="164"/>
    </location>
</feature>
<dbReference type="Proteomes" id="UP000273675">
    <property type="component" value="Unassembled WGS sequence"/>
</dbReference>
<dbReference type="InterPro" id="IPR017871">
    <property type="entry name" value="ABC_transporter-like_CS"/>
</dbReference>
<dbReference type="GO" id="GO:0140359">
    <property type="term" value="F:ABC-type transporter activity"/>
    <property type="evidence" value="ECO:0007669"/>
    <property type="project" value="InterPro"/>
</dbReference>
<dbReference type="SUPFAM" id="SSF52540">
    <property type="entry name" value="P-loop containing nucleoside triphosphate hydrolases"/>
    <property type="match status" value="1"/>
</dbReference>
<dbReference type="Gene3D" id="3.40.50.300">
    <property type="entry name" value="P-loop containing nucleotide triphosphate hydrolases"/>
    <property type="match status" value="1"/>
</dbReference>
<proteinExistence type="predicted"/>
<evidence type="ECO:0000256" key="2">
    <source>
        <dbReference type="ARBA" id="ARBA00022692"/>
    </source>
</evidence>
<dbReference type="GO" id="GO:0034040">
    <property type="term" value="F:ATPase-coupled lipid transmembrane transporter activity"/>
    <property type="evidence" value="ECO:0007669"/>
    <property type="project" value="TreeGrafter"/>
</dbReference>
<dbReference type="Gene3D" id="1.20.1560.10">
    <property type="entry name" value="ABC transporter type 1, transmembrane domain"/>
    <property type="match status" value="1"/>
</dbReference>
<dbReference type="PANTHER" id="PTHR24221">
    <property type="entry name" value="ATP-BINDING CASSETTE SUB-FAMILY B"/>
    <property type="match status" value="1"/>
</dbReference>
<evidence type="ECO:0000256" key="3">
    <source>
        <dbReference type="ARBA" id="ARBA00022741"/>
    </source>
</evidence>